<dbReference type="EC" id="1.3.1.44" evidence="9"/>
<evidence type="ECO:0000256" key="8">
    <source>
        <dbReference type="ARBA" id="ARBA00048302"/>
    </source>
</evidence>
<feature type="domain" description="Trans-2-enoyl-CoA reductase catalytic" evidence="11">
    <location>
        <begin position="129"/>
        <end position="363"/>
    </location>
</feature>
<evidence type="ECO:0000259" key="10">
    <source>
        <dbReference type="Pfam" id="PF07055"/>
    </source>
</evidence>
<dbReference type="EMBL" id="QRTC01000057">
    <property type="protein sequence ID" value="RGQ36141.1"/>
    <property type="molecule type" value="Genomic_DNA"/>
</dbReference>
<dbReference type="Pfam" id="PF12242">
    <property type="entry name" value="Eno-Rase_NADH_b"/>
    <property type="match status" value="1"/>
</dbReference>
<dbReference type="Pfam" id="PF07055">
    <property type="entry name" value="Eno-Rase_FAD_bd"/>
    <property type="match status" value="1"/>
</dbReference>
<dbReference type="InterPro" id="IPR024906">
    <property type="entry name" value="Eno_Rdtase_FAD-bd_dom"/>
</dbReference>
<feature type="binding site" evidence="9">
    <location>
        <position position="290"/>
    </location>
    <ligand>
        <name>NAD(+)</name>
        <dbReference type="ChEBI" id="CHEBI:57540"/>
    </ligand>
</feature>
<sequence>MTAERLETFPESLPFLFRLCYNKIIVPLFYSMEISWLYRHRRQLGGFFMIVKPKTRGFICTTAHPVGCARHVADQIAYVKAQGAMTGCKNVLVVGCSTGFGLATRIAAAFGCGAKTIGVSYDHPASGKRTGTPGWYNNAAFETYALEDGLYAKTLIGDAFSQEMKEQAAELIQKDLGQIDLLVYSVAAPRRTDAEGRTYSSVLKPVGAPFKSRSIDLSTNQIKEVSIEPASGEEVAATVKVMGGEDWQLWIDLLKEKGLLAQSFTTVAYSYIGPEVTHAIYKNGSIGQAKKDLQETALRITEQLSSIGGKAFISVNKALVTQASAAIPVVPLYISILLHVMKEQGTHEGCIEQMDRLLRKKLFASPIPVDEENRIRMDDWEMDSRVQSAVDSLWNQVTDENLKQYADLDGYWKDFYQLFGFGIDGVDYDADVDVDVKIPSVE</sequence>
<feature type="domain" description="Trans-2-enoyl-CoA reductase-like NAD(P)H binding" evidence="12">
    <location>
        <begin position="50"/>
        <end position="126"/>
    </location>
</feature>
<keyword evidence="4 9" id="KW-0560">Oxidoreductase</keyword>
<dbReference type="InterPro" id="IPR010758">
    <property type="entry name" value="Trans-2-enoyl-CoA_reductase"/>
</dbReference>
<comment type="pathway">
    <text evidence="9">Lipid metabolism; fatty acid biosynthesis.</text>
</comment>
<comment type="caution">
    <text evidence="13">The sequence shown here is derived from an EMBL/GenBank/DDBJ whole genome shotgun (WGS) entry which is preliminary data.</text>
</comment>
<accession>A0A412AV28</accession>
<evidence type="ECO:0000256" key="2">
    <source>
        <dbReference type="ARBA" id="ARBA00022516"/>
    </source>
</evidence>
<dbReference type="NCBIfam" id="NF010177">
    <property type="entry name" value="PRK13656.1"/>
    <property type="match status" value="1"/>
</dbReference>
<comment type="caution">
    <text evidence="9">Lacks conserved residue(s) required for the propagation of feature annotation.</text>
</comment>
<feature type="domain" description="Enoyl reductase FAD binding" evidence="10">
    <location>
        <begin position="369"/>
        <end position="432"/>
    </location>
</feature>
<evidence type="ECO:0000313" key="13">
    <source>
        <dbReference type="EMBL" id="RGQ36141.1"/>
    </source>
</evidence>
<name>A0A412AV28_9FIRM</name>
<evidence type="ECO:0000256" key="4">
    <source>
        <dbReference type="ARBA" id="ARBA00023002"/>
    </source>
</evidence>
<dbReference type="GO" id="GO:0004318">
    <property type="term" value="F:enoyl-[acyl-carrier-protein] reductase (NADH) activity"/>
    <property type="evidence" value="ECO:0007669"/>
    <property type="project" value="TreeGrafter"/>
</dbReference>
<feature type="active site" description="Proton donor" evidence="9">
    <location>
        <position position="281"/>
    </location>
</feature>
<dbReference type="UniPathway" id="UPA00094"/>
<evidence type="ECO:0000256" key="6">
    <source>
        <dbReference type="ARBA" id="ARBA00023098"/>
    </source>
</evidence>
<dbReference type="Proteomes" id="UP000284751">
    <property type="component" value="Unassembled WGS sequence"/>
</dbReference>
<keyword evidence="3 9" id="KW-0276">Fatty acid metabolism</keyword>
<dbReference type="HAMAP" id="MF_01838">
    <property type="entry name" value="FabV_reductase"/>
    <property type="match status" value="1"/>
</dbReference>
<dbReference type="AlphaFoldDB" id="A0A412AV28"/>
<feature type="binding site" evidence="9">
    <location>
        <begin position="95"/>
        <end position="100"/>
    </location>
    <ligand>
        <name>NAD(+)</name>
        <dbReference type="ChEBI" id="CHEBI:57540"/>
    </ligand>
</feature>
<evidence type="ECO:0000256" key="1">
    <source>
        <dbReference type="ARBA" id="ARBA00011245"/>
    </source>
</evidence>
<dbReference type="NCBIfam" id="NF043048">
    <property type="entry name" value="EnoyACPredFabV"/>
    <property type="match status" value="1"/>
</dbReference>
<gene>
    <name evidence="9" type="primary">fabV</name>
    <name evidence="13" type="ORF">DWY99_11805</name>
</gene>
<keyword evidence="7 9" id="KW-0275">Fatty acid biosynthesis</keyword>
<dbReference type="Pfam" id="PF12241">
    <property type="entry name" value="Enoyl_reductase"/>
    <property type="match status" value="1"/>
</dbReference>
<evidence type="ECO:0000259" key="11">
    <source>
        <dbReference type="Pfam" id="PF12241"/>
    </source>
</evidence>
<dbReference type="GO" id="GO:0006633">
    <property type="term" value="P:fatty acid biosynthetic process"/>
    <property type="evidence" value="ECO:0007669"/>
    <property type="project" value="UniProtKB-UniRule"/>
</dbReference>
<keyword evidence="6 9" id="KW-0443">Lipid metabolism</keyword>
<evidence type="ECO:0000256" key="5">
    <source>
        <dbReference type="ARBA" id="ARBA00023027"/>
    </source>
</evidence>
<feature type="binding site" evidence="9">
    <location>
        <begin position="158"/>
        <end position="159"/>
    </location>
    <ligand>
        <name>NAD(+)</name>
        <dbReference type="ChEBI" id="CHEBI:57540"/>
    </ligand>
</feature>
<evidence type="ECO:0000313" key="14">
    <source>
        <dbReference type="Proteomes" id="UP000284751"/>
    </source>
</evidence>
<dbReference type="InterPro" id="IPR036291">
    <property type="entry name" value="NAD(P)-bd_dom_sf"/>
</dbReference>
<keyword evidence="5 9" id="KW-0520">NAD</keyword>
<comment type="subunit">
    <text evidence="1 9">Monomer.</text>
</comment>
<protein>
    <recommendedName>
        <fullName evidence="9">Trans-2-enoyl-CoA reductase [NADH]</fullName>
        <shortName evidence="9">TER</shortName>
        <ecNumber evidence="9">1.3.1.44</ecNumber>
    </recommendedName>
</protein>
<evidence type="ECO:0000256" key="7">
    <source>
        <dbReference type="ARBA" id="ARBA00023160"/>
    </source>
</evidence>
<dbReference type="PANTHER" id="PTHR37480:SF1">
    <property type="entry name" value="ENOYL-[ACYL-CARRIER-PROTEIN] REDUCTASE [NADH]"/>
    <property type="match status" value="1"/>
</dbReference>
<dbReference type="Gene3D" id="3.40.50.720">
    <property type="entry name" value="NAD(P)-binding Rossmann-like Domain"/>
    <property type="match status" value="1"/>
</dbReference>
<feature type="binding site" evidence="9">
    <location>
        <begin position="186"/>
        <end position="187"/>
    </location>
    <ligand>
        <name>NAD(+)</name>
        <dbReference type="ChEBI" id="CHEBI:57540"/>
    </ligand>
</feature>
<evidence type="ECO:0000256" key="3">
    <source>
        <dbReference type="ARBA" id="ARBA00022832"/>
    </source>
</evidence>
<evidence type="ECO:0000256" key="9">
    <source>
        <dbReference type="HAMAP-Rule" id="MF_01838"/>
    </source>
</evidence>
<dbReference type="SUPFAM" id="SSF51735">
    <property type="entry name" value="NAD(P)-binding Rossmann-fold domains"/>
    <property type="match status" value="1"/>
</dbReference>
<dbReference type="GO" id="GO:0051287">
    <property type="term" value="F:NAD binding"/>
    <property type="evidence" value="ECO:0007669"/>
    <property type="project" value="UniProtKB-UniRule"/>
</dbReference>
<keyword evidence="2 9" id="KW-0444">Lipid biosynthesis</keyword>
<dbReference type="InterPro" id="IPR050048">
    <property type="entry name" value="FabV-like_NADH_b"/>
</dbReference>
<dbReference type="PANTHER" id="PTHR37480">
    <property type="entry name" value="ENOYL-[ACYL-CARRIER-PROTEIN] REDUCTASE [NADH]"/>
    <property type="match status" value="1"/>
</dbReference>
<proteinExistence type="inferred from homology"/>
<comment type="catalytic activity">
    <reaction evidence="8 9">
        <text>a 2,3-saturated acyl-CoA + NAD(+) = a (2E)-enoyl-CoA + NADH + H(+)</text>
        <dbReference type="Rhea" id="RHEA:18177"/>
        <dbReference type="ChEBI" id="CHEBI:15378"/>
        <dbReference type="ChEBI" id="CHEBI:57540"/>
        <dbReference type="ChEBI" id="CHEBI:57945"/>
        <dbReference type="ChEBI" id="CHEBI:58856"/>
        <dbReference type="ChEBI" id="CHEBI:65111"/>
        <dbReference type="EC" id="1.3.1.44"/>
    </reaction>
</comment>
<reference evidence="13 14" key="1">
    <citation type="submission" date="2018-08" db="EMBL/GenBank/DDBJ databases">
        <title>A genome reference for cultivated species of the human gut microbiota.</title>
        <authorList>
            <person name="Zou Y."/>
            <person name="Xue W."/>
            <person name="Luo G."/>
        </authorList>
    </citation>
    <scope>NUCLEOTIDE SEQUENCE [LARGE SCALE GENOMIC DNA]</scope>
    <source>
        <strain evidence="13 14">AF28-26</strain>
    </source>
</reference>
<organism evidence="13 14">
    <name type="scientific">[Clostridium] leptum</name>
    <dbReference type="NCBI Taxonomy" id="1535"/>
    <lineage>
        <taxon>Bacteria</taxon>
        <taxon>Bacillati</taxon>
        <taxon>Bacillota</taxon>
        <taxon>Clostridia</taxon>
        <taxon>Eubacteriales</taxon>
        <taxon>Oscillospiraceae</taxon>
        <taxon>Oscillospiraceae incertae sedis</taxon>
    </lineage>
</organism>
<comment type="function">
    <text evidence="9">Involved in the fatty acid synthesis (FAS II). Catalyzes the reduction of a carbon-carbon double bond in an enoyl moiety that is covalently linked to a coenzyme A (CoA).</text>
</comment>
<dbReference type="GO" id="GO:0050343">
    <property type="term" value="F:trans-2-enoyl-CoA reductase (NADH) activity"/>
    <property type="evidence" value="ECO:0007669"/>
    <property type="project" value="UniProtKB-UniRule"/>
</dbReference>
<feature type="binding site" evidence="9">
    <location>
        <begin position="319"/>
        <end position="321"/>
    </location>
    <ligand>
        <name>NAD(+)</name>
        <dbReference type="ChEBI" id="CHEBI:57540"/>
    </ligand>
</feature>
<feature type="binding site" evidence="9">
    <location>
        <position position="271"/>
    </location>
    <ligand>
        <name>substrate</name>
    </ligand>
</feature>
<evidence type="ECO:0000259" key="12">
    <source>
        <dbReference type="Pfam" id="PF12242"/>
    </source>
</evidence>
<comment type="similarity">
    <text evidence="9">Belongs to the TER reductase family.</text>
</comment>
<dbReference type="InterPro" id="IPR024910">
    <property type="entry name" value="Enoyl-CoA_Rdtase_cat_dom"/>
</dbReference>